<dbReference type="InParanoid" id="A0A080WF18"/>
<evidence type="ECO:0000256" key="1">
    <source>
        <dbReference type="SAM" id="MobiDB-lite"/>
    </source>
</evidence>
<feature type="region of interest" description="Disordered" evidence="1">
    <location>
        <begin position="254"/>
        <end position="275"/>
    </location>
</feature>
<feature type="region of interest" description="Disordered" evidence="1">
    <location>
        <begin position="146"/>
        <end position="215"/>
    </location>
</feature>
<evidence type="ECO:0000313" key="2">
    <source>
        <dbReference type="EMBL" id="KFL60811.1"/>
    </source>
</evidence>
<dbReference type="AlphaFoldDB" id="A0A080WF18"/>
<dbReference type="VEuPathDB" id="FungiDB:TERG_11820"/>
<protein>
    <submittedName>
        <fullName evidence="2">Uncharacterized protein</fullName>
    </submittedName>
</protein>
<gene>
    <name evidence="2" type="ORF">TERG_11820</name>
</gene>
<feature type="region of interest" description="Disordered" evidence="1">
    <location>
        <begin position="29"/>
        <end position="68"/>
    </location>
</feature>
<feature type="compositionally biased region" description="Low complexity" evidence="1">
    <location>
        <begin position="53"/>
        <end position="68"/>
    </location>
</feature>
<feature type="compositionally biased region" description="Low complexity" evidence="1">
    <location>
        <begin position="195"/>
        <end position="213"/>
    </location>
</feature>
<keyword evidence="3" id="KW-1185">Reference proteome</keyword>
<sequence>MLSAGLKRELETGGIVVRRRLARWLRRRRRRRRPRERPQSLRRPSISHHHQQQQHPHASTTSLPSSTAAAPSIIHQRLPDRQRMNGHELPAASQPRLSAGPGLAYTVCFCYNNNNNNNNIYSIYIHPHKSPGSLAHPVVCQRGGRRVVAAPARRPAAPVRDQLDARGRRDRDGGRPAHQDHHDQRPPARTPAPAHPQGRAALAAAADNQRAGLPRQECARHHHPQLPQPHPQVLPDHLRGLHQPARLLRPHDRDRQLASPAADAPPRPSAAQPVHTHHVDLLQQTAYLFLLALFLPCQYQ</sequence>
<dbReference type="Proteomes" id="UP000008864">
    <property type="component" value="Unassembled WGS sequence"/>
</dbReference>
<name>A0A080WF18_TRIRC</name>
<dbReference type="GeneID" id="71777184"/>
<dbReference type="HOGENOM" id="CLU_928097_0_0_1"/>
<reference evidence="3" key="1">
    <citation type="journal article" date="2012" name="MBio">
        <title>Comparative genome analysis of Trichophyton rubrum and related dermatophytes reveals candidate genes involved in infection.</title>
        <authorList>
            <person name="Martinez D.A."/>
            <person name="Oliver B.G."/>
            <person name="Graeser Y."/>
            <person name="Goldberg J.M."/>
            <person name="Li W."/>
            <person name="Martinez-Rossi N.M."/>
            <person name="Monod M."/>
            <person name="Shelest E."/>
            <person name="Barton R.C."/>
            <person name="Birch E."/>
            <person name="Brakhage A.A."/>
            <person name="Chen Z."/>
            <person name="Gurr S.J."/>
            <person name="Heiman D."/>
            <person name="Heitman J."/>
            <person name="Kosti I."/>
            <person name="Rossi A."/>
            <person name="Saif S."/>
            <person name="Samalova M."/>
            <person name="Saunders C.W."/>
            <person name="Shea T."/>
            <person name="Summerbell R.C."/>
            <person name="Xu J."/>
            <person name="Young S."/>
            <person name="Zeng Q."/>
            <person name="Birren B.W."/>
            <person name="Cuomo C.A."/>
            <person name="White T.C."/>
        </authorList>
    </citation>
    <scope>NUCLEOTIDE SEQUENCE [LARGE SCALE GENOMIC DNA]</scope>
    <source>
        <strain evidence="3">ATCC MYA-4607 / CBS 118892</strain>
    </source>
</reference>
<accession>A0A080WF18</accession>
<dbReference type="EMBL" id="GG700649">
    <property type="protein sequence ID" value="KFL60811.1"/>
    <property type="molecule type" value="Genomic_DNA"/>
</dbReference>
<dbReference type="RefSeq" id="XP_047605607.1">
    <property type="nucleotide sequence ID" value="XM_047750872.1"/>
</dbReference>
<organism evidence="2 3">
    <name type="scientific">Trichophyton rubrum (strain ATCC MYA-4607 / CBS 118892)</name>
    <name type="common">Athlete's foot fungus</name>
    <dbReference type="NCBI Taxonomy" id="559305"/>
    <lineage>
        <taxon>Eukaryota</taxon>
        <taxon>Fungi</taxon>
        <taxon>Dikarya</taxon>
        <taxon>Ascomycota</taxon>
        <taxon>Pezizomycotina</taxon>
        <taxon>Eurotiomycetes</taxon>
        <taxon>Eurotiomycetidae</taxon>
        <taxon>Onygenales</taxon>
        <taxon>Arthrodermataceae</taxon>
        <taxon>Trichophyton</taxon>
    </lineage>
</organism>
<dbReference type="STRING" id="559305.A0A080WF18"/>
<evidence type="ECO:0000313" key="3">
    <source>
        <dbReference type="Proteomes" id="UP000008864"/>
    </source>
</evidence>
<proteinExistence type="predicted"/>
<feature type="compositionally biased region" description="Basic and acidic residues" evidence="1">
    <location>
        <begin position="161"/>
        <end position="186"/>
    </location>
</feature>
<feature type="compositionally biased region" description="Low complexity" evidence="1">
    <location>
        <begin position="146"/>
        <end position="160"/>
    </location>
</feature>